<comment type="caution">
    <text evidence="1">The sequence shown here is derived from an EMBL/GenBank/DDBJ whole genome shotgun (WGS) entry which is preliminary data.</text>
</comment>
<dbReference type="KEGG" id="mgl:MGL_4230"/>
<dbReference type="OrthoDB" id="1696280at2759"/>
<gene>
    <name evidence="1" type="ORF">MGL_4230</name>
</gene>
<evidence type="ECO:0000313" key="1">
    <source>
        <dbReference type="EMBL" id="EDP41417.1"/>
    </source>
</evidence>
<evidence type="ECO:0000313" key="2">
    <source>
        <dbReference type="Proteomes" id="UP000008837"/>
    </source>
</evidence>
<dbReference type="GO" id="GO:0005777">
    <property type="term" value="C:peroxisome"/>
    <property type="evidence" value="ECO:0007669"/>
    <property type="project" value="TreeGrafter"/>
</dbReference>
<reference evidence="1 2" key="1">
    <citation type="journal article" date="2007" name="Proc. Natl. Acad. Sci. U.S.A.">
        <title>Dandruff-associated Malassezia genomes reveal convergent and divergent virulence traits shared with plant and human fungal pathogens.</title>
        <authorList>
            <person name="Xu J."/>
            <person name="Saunders C.W."/>
            <person name="Hu P."/>
            <person name="Grant R.A."/>
            <person name="Boekhout T."/>
            <person name="Kuramae E.E."/>
            <person name="Kronstad J.W."/>
            <person name="Deangelis Y.M."/>
            <person name="Reeder N.L."/>
            <person name="Johnstone K.R."/>
            <person name="Leland M."/>
            <person name="Fieno A.M."/>
            <person name="Begley W.M."/>
            <person name="Sun Y."/>
            <person name="Lacey M.P."/>
            <person name="Chaudhary T."/>
            <person name="Keough T."/>
            <person name="Chu L."/>
            <person name="Sears R."/>
            <person name="Yuan B."/>
            <person name="Dawson T.L.Jr."/>
        </authorList>
    </citation>
    <scope>NUCLEOTIDE SEQUENCE [LARGE SCALE GENOMIC DNA]</scope>
    <source>
        <strain evidence="2">ATCC MYA-4612 / CBS 7966</strain>
    </source>
</reference>
<proteinExistence type="predicted"/>
<dbReference type="VEuPathDB" id="FungiDB:MGL_4230"/>
<dbReference type="OMA" id="EMGIVHS"/>
<dbReference type="STRING" id="425265.A8QDR4"/>
<organism evidence="1 2">
    <name type="scientific">Malassezia globosa (strain ATCC MYA-4612 / CBS 7966)</name>
    <name type="common">Dandruff-associated fungus</name>
    <dbReference type="NCBI Taxonomy" id="425265"/>
    <lineage>
        <taxon>Eukaryota</taxon>
        <taxon>Fungi</taxon>
        <taxon>Dikarya</taxon>
        <taxon>Basidiomycota</taxon>
        <taxon>Ustilaginomycotina</taxon>
        <taxon>Malasseziomycetes</taxon>
        <taxon>Malasseziales</taxon>
        <taxon>Malasseziaceae</taxon>
        <taxon>Malassezia</taxon>
    </lineage>
</organism>
<dbReference type="Pfam" id="PF00378">
    <property type="entry name" value="ECH_1"/>
    <property type="match status" value="1"/>
</dbReference>
<sequence>MKSYVPCATNTFRKARAWPRWAAFYSSAPPASQVYCGKDDTPLVRTEYLSDKRIWILHMLAQETPDNRLTHTFIEHGLLPALRDVRMHWASWVKESNTADGAALVTTAPMDNKIFSNGLDLINALRDPHFFNDHLNKLFRELLTFPIPTVASVGGHAFAAGFTLALAHDYRVMNSERGYLCMNEIEFGAPIPKGMLGVITSVARQPSLQRKIVLEGHRFTAPEALEQGLIDATSKGQQGTLDVAVALADRLRSRCAKNAWQAIRELLKEEAILSQYEPPKAHITVSV</sequence>
<protein>
    <recommendedName>
        <fullName evidence="3">Enoyl-CoA hydratase</fullName>
    </recommendedName>
</protein>
<dbReference type="InterPro" id="IPR029045">
    <property type="entry name" value="ClpP/crotonase-like_dom_sf"/>
</dbReference>
<dbReference type="GO" id="GO:0006635">
    <property type="term" value="P:fatty acid beta-oxidation"/>
    <property type="evidence" value="ECO:0007669"/>
    <property type="project" value="TreeGrafter"/>
</dbReference>
<dbReference type="EMBL" id="AAYY01000023">
    <property type="protein sequence ID" value="EDP41417.1"/>
    <property type="molecule type" value="Genomic_DNA"/>
</dbReference>
<dbReference type="PANTHER" id="PTHR11941">
    <property type="entry name" value="ENOYL-COA HYDRATASE-RELATED"/>
    <property type="match status" value="1"/>
</dbReference>
<dbReference type="Proteomes" id="UP000008837">
    <property type="component" value="Unassembled WGS sequence"/>
</dbReference>
<dbReference type="Gene3D" id="3.90.226.10">
    <property type="entry name" value="2-enoyl-CoA Hydratase, Chain A, domain 1"/>
    <property type="match status" value="1"/>
</dbReference>
<dbReference type="AlphaFoldDB" id="A8QDR4"/>
<dbReference type="RefSeq" id="XP_001728631.1">
    <property type="nucleotide sequence ID" value="XM_001728579.1"/>
</dbReference>
<dbReference type="GO" id="GO:0004165">
    <property type="term" value="F:delta(3)-delta(2)-enoyl-CoA isomerase activity"/>
    <property type="evidence" value="ECO:0007669"/>
    <property type="project" value="TreeGrafter"/>
</dbReference>
<dbReference type="SUPFAM" id="SSF52096">
    <property type="entry name" value="ClpP/crotonase"/>
    <property type="match status" value="1"/>
</dbReference>
<dbReference type="PANTHER" id="PTHR11941:SF75">
    <property type="entry name" value="ENOYL-COA HYDRATASE_ISOMERASE FAMILY PROTEIN"/>
    <property type="match status" value="1"/>
</dbReference>
<dbReference type="InParanoid" id="A8QDR4"/>
<dbReference type="InterPro" id="IPR001753">
    <property type="entry name" value="Enoyl-CoA_hydra/iso"/>
</dbReference>
<dbReference type="CDD" id="cd06558">
    <property type="entry name" value="crotonase-like"/>
    <property type="match status" value="1"/>
</dbReference>
<name>A8QDR4_MALGO</name>
<keyword evidence="2" id="KW-1185">Reference proteome</keyword>
<evidence type="ECO:0008006" key="3">
    <source>
        <dbReference type="Google" id="ProtNLM"/>
    </source>
</evidence>
<accession>A8QDR4</accession>
<dbReference type="GeneID" id="5852940"/>